<proteinExistence type="predicted"/>
<keyword evidence="1" id="KW-0812">Transmembrane</keyword>
<name>A0ABV9L5D4_9FLAO</name>
<dbReference type="Gene3D" id="3.30.1380.10">
    <property type="match status" value="1"/>
</dbReference>
<organism evidence="2 3">
    <name type="scientific">Dokdonia genika</name>
    <dbReference type="NCBI Taxonomy" id="308113"/>
    <lineage>
        <taxon>Bacteria</taxon>
        <taxon>Pseudomonadati</taxon>
        <taxon>Bacteroidota</taxon>
        <taxon>Flavobacteriia</taxon>
        <taxon>Flavobacteriales</taxon>
        <taxon>Flavobacteriaceae</taxon>
        <taxon>Dokdonia</taxon>
    </lineage>
</organism>
<reference evidence="3" key="1">
    <citation type="journal article" date="2019" name="Int. J. Syst. Evol. Microbiol.">
        <title>The Global Catalogue of Microorganisms (GCM) 10K type strain sequencing project: providing services to taxonomists for standard genome sequencing and annotation.</title>
        <authorList>
            <consortium name="The Broad Institute Genomics Platform"/>
            <consortium name="The Broad Institute Genome Sequencing Center for Infectious Disease"/>
            <person name="Wu L."/>
            <person name="Ma J."/>
        </authorList>
    </citation>
    <scope>NUCLEOTIDE SEQUENCE [LARGE SCALE GENOMIC DNA]</scope>
    <source>
        <strain evidence="3">CGMCC 4.7427</strain>
    </source>
</reference>
<gene>
    <name evidence="2" type="ORF">ACFO5T_01135</name>
</gene>
<feature type="transmembrane region" description="Helical" evidence="1">
    <location>
        <begin position="6"/>
        <end position="35"/>
    </location>
</feature>
<keyword evidence="3" id="KW-1185">Reference proteome</keyword>
<dbReference type="RefSeq" id="WP_380031336.1">
    <property type="nucleotide sequence ID" value="NZ_JBHSHB010000007.1"/>
</dbReference>
<keyword evidence="1" id="KW-1133">Transmembrane helix</keyword>
<evidence type="ECO:0000313" key="2">
    <source>
        <dbReference type="EMBL" id="MFC4689020.1"/>
    </source>
</evidence>
<evidence type="ECO:0008006" key="4">
    <source>
        <dbReference type="Google" id="ProtNLM"/>
    </source>
</evidence>
<evidence type="ECO:0000256" key="1">
    <source>
        <dbReference type="SAM" id="Phobius"/>
    </source>
</evidence>
<evidence type="ECO:0000313" key="3">
    <source>
        <dbReference type="Proteomes" id="UP001595878"/>
    </source>
</evidence>
<protein>
    <recommendedName>
        <fullName evidence="4">Transmembrane protein</fullName>
    </recommendedName>
</protein>
<sequence length="266" mass="31216">MKRLFIIALGIFIFLLLTVITQIGGVVYILSIIVCRWWKREFRFKRLLIFLLFYVIFTLVIVPVIAPIFGRERIQNSDKIKPSNFGTVLLNRNYVKPELNLLLSKTSKRLRNTEIEIHYLDANFPFLDRFPLLPHLSHNDGKKLDISLIYESKNAEISNKQKSFSGYGNFEHPKAKEHNQIRTCLSSGYYQYDYPKYLTLGKINEDLKFSEKGTAILIKKLLASDNLGKLFIEPHLKERMKLNHSKIRYHGCRAVRHDDHIHIQLK</sequence>
<feature type="transmembrane region" description="Helical" evidence="1">
    <location>
        <begin position="47"/>
        <end position="69"/>
    </location>
</feature>
<dbReference type="EMBL" id="JBHSHB010000007">
    <property type="protein sequence ID" value="MFC4689020.1"/>
    <property type="molecule type" value="Genomic_DNA"/>
</dbReference>
<dbReference type="InterPro" id="IPR009045">
    <property type="entry name" value="Zn_M74/Hedgehog-like"/>
</dbReference>
<comment type="caution">
    <text evidence="2">The sequence shown here is derived from an EMBL/GenBank/DDBJ whole genome shotgun (WGS) entry which is preliminary data.</text>
</comment>
<dbReference type="Proteomes" id="UP001595878">
    <property type="component" value="Unassembled WGS sequence"/>
</dbReference>
<keyword evidence="1" id="KW-0472">Membrane</keyword>
<accession>A0ABV9L5D4</accession>